<evidence type="ECO:0000256" key="4">
    <source>
        <dbReference type="ARBA" id="ARBA00022989"/>
    </source>
</evidence>
<feature type="transmembrane region" description="Helical" evidence="6">
    <location>
        <begin position="277"/>
        <end position="294"/>
    </location>
</feature>
<dbReference type="PANTHER" id="PTHR39087:SF2">
    <property type="entry name" value="UPF0104 MEMBRANE PROTEIN MJ1595"/>
    <property type="match status" value="1"/>
</dbReference>
<dbReference type="AlphaFoldDB" id="A0A6N4SX56"/>
<evidence type="ECO:0000313" key="7">
    <source>
        <dbReference type="EMBL" id="ABG61065.1"/>
    </source>
</evidence>
<feature type="transmembrane region" description="Helical" evidence="6">
    <location>
        <begin position="300"/>
        <end position="328"/>
    </location>
</feature>
<reference evidence="7 8" key="1">
    <citation type="journal article" date="2007" name="Appl. Environ. Microbiol.">
        <title>Genome sequence of the cellulolytic gliding bacterium Cytophaga hutchinsonii.</title>
        <authorList>
            <person name="Xie G."/>
            <person name="Bruce D.C."/>
            <person name="Challacombe J.F."/>
            <person name="Chertkov O."/>
            <person name="Detter J.C."/>
            <person name="Gilna P."/>
            <person name="Han C.S."/>
            <person name="Lucas S."/>
            <person name="Misra M."/>
            <person name="Myers G.L."/>
            <person name="Richardson P."/>
            <person name="Tapia R."/>
            <person name="Thayer N."/>
            <person name="Thompson L.S."/>
            <person name="Brettin T.S."/>
            <person name="Henrissat B."/>
            <person name="Wilson D.B."/>
            <person name="McBride M.J."/>
        </authorList>
    </citation>
    <scope>NUCLEOTIDE SEQUENCE [LARGE SCALE GENOMIC DNA]</scope>
    <source>
        <strain evidence="8">ATCC 33406 / DSM 1761 / CIP 103989 / NBRC 15051 / NCIMB 9469 / D465</strain>
    </source>
</reference>
<accession>A0A6N4SX56</accession>
<keyword evidence="5 6" id="KW-0472">Membrane</keyword>
<comment type="subcellular location">
    <subcellularLocation>
        <location evidence="1">Cell membrane</location>
        <topology evidence="1">Multi-pass membrane protein</topology>
    </subcellularLocation>
</comment>
<evidence type="ECO:0000256" key="2">
    <source>
        <dbReference type="ARBA" id="ARBA00022475"/>
    </source>
</evidence>
<dbReference type="KEGG" id="chu:CHU_3833"/>
<feature type="transmembrane region" description="Helical" evidence="6">
    <location>
        <begin position="251"/>
        <end position="270"/>
    </location>
</feature>
<dbReference type="InterPro" id="IPR022791">
    <property type="entry name" value="L-PG_synthase/AglD"/>
</dbReference>
<evidence type="ECO:0000313" key="8">
    <source>
        <dbReference type="Proteomes" id="UP000001822"/>
    </source>
</evidence>
<keyword evidence="4 6" id="KW-1133">Transmembrane helix</keyword>
<evidence type="ECO:0000256" key="1">
    <source>
        <dbReference type="ARBA" id="ARBA00004651"/>
    </source>
</evidence>
<dbReference type="EMBL" id="CP000383">
    <property type="protein sequence ID" value="ABG61065.1"/>
    <property type="molecule type" value="Genomic_DNA"/>
</dbReference>
<feature type="transmembrane region" description="Helical" evidence="6">
    <location>
        <begin position="41"/>
        <end position="58"/>
    </location>
</feature>
<evidence type="ECO:0000256" key="3">
    <source>
        <dbReference type="ARBA" id="ARBA00022692"/>
    </source>
</evidence>
<dbReference type="NCBIfam" id="TIGR00374">
    <property type="entry name" value="flippase-like domain"/>
    <property type="match status" value="1"/>
</dbReference>
<evidence type="ECO:0000256" key="5">
    <source>
        <dbReference type="ARBA" id="ARBA00023136"/>
    </source>
</evidence>
<dbReference type="GO" id="GO:0005886">
    <property type="term" value="C:plasma membrane"/>
    <property type="evidence" value="ECO:0007669"/>
    <property type="project" value="UniProtKB-SubCell"/>
</dbReference>
<dbReference type="Pfam" id="PF03706">
    <property type="entry name" value="LPG_synthase_TM"/>
    <property type="match status" value="1"/>
</dbReference>
<proteinExistence type="predicted"/>
<protein>
    <submittedName>
        <fullName evidence="7">Integral membrane protein</fullName>
    </submittedName>
</protein>
<sequence length="342" mass="38704">MNKTLKDATKYVLMFGLGGLLFWYVIKDQDPNKIAEDFRNANYFWIAMSILASLVAYWSRSVRWNLLLEPLDIKPPVYKTFLALMSGYFANVLLPRAGEVARCLMLNKMSKAPFNATFGSVVAERVFDLIALLTLIGVTFVIEFDRISTFLSEIFIEKFQNLFSSLQQMYIYLVVFAFLGIGLCAMLWFLRHEIRKNSTYQKVSVFLSGVWEGVISIRKLEKKWLFLFHTLLIWFCYYLMTYLVFFAFEPTAHLGVNAGLVLLVVGGIGMSAPVQGGIGIFHILVSSALVIYGVTKEDGISYAFLLHTSQTLTVIIIGGISFTLSLLLGRNKKTEDTTLETV</sequence>
<name>A0A6N4SX56_CYTH3</name>
<dbReference type="Proteomes" id="UP000001822">
    <property type="component" value="Chromosome"/>
</dbReference>
<evidence type="ECO:0000256" key="6">
    <source>
        <dbReference type="SAM" id="Phobius"/>
    </source>
</evidence>
<keyword evidence="2" id="KW-1003">Cell membrane</keyword>
<keyword evidence="3 6" id="KW-0812">Transmembrane</keyword>
<feature type="transmembrane region" description="Helical" evidence="6">
    <location>
        <begin position="224"/>
        <end position="245"/>
    </location>
</feature>
<dbReference type="PANTHER" id="PTHR39087">
    <property type="entry name" value="UPF0104 MEMBRANE PROTEIN MJ1595"/>
    <property type="match status" value="1"/>
</dbReference>
<feature type="transmembrane region" description="Helical" evidence="6">
    <location>
        <begin position="116"/>
        <end position="142"/>
    </location>
</feature>
<dbReference type="RefSeq" id="WP_011587170.1">
    <property type="nucleotide sequence ID" value="NC_008255.1"/>
</dbReference>
<gene>
    <name evidence="7" type="ordered locus">CHU_3833</name>
</gene>
<keyword evidence="8" id="KW-1185">Reference proteome</keyword>
<organism evidence="7 8">
    <name type="scientific">Cytophaga hutchinsonii (strain ATCC 33406 / DSM 1761 / CIP 103989 / NBRC 15051 / NCIMB 9469 / D465)</name>
    <dbReference type="NCBI Taxonomy" id="269798"/>
    <lineage>
        <taxon>Bacteria</taxon>
        <taxon>Pseudomonadati</taxon>
        <taxon>Bacteroidota</taxon>
        <taxon>Cytophagia</taxon>
        <taxon>Cytophagales</taxon>
        <taxon>Cytophagaceae</taxon>
        <taxon>Cytophaga</taxon>
    </lineage>
</organism>
<feature type="transmembrane region" description="Helical" evidence="6">
    <location>
        <begin position="12"/>
        <end position="29"/>
    </location>
</feature>
<feature type="transmembrane region" description="Helical" evidence="6">
    <location>
        <begin position="169"/>
        <end position="190"/>
    </location>
</feature>